<dbReference type="InterPro" id="IPR026956">
    <property type="entry name" value="D-ser_dehydrat-like_dom"/>
</dbReference>
<dbReference type="InterPro" id="IPR001608">
    <property type="entry name" value="Ala_racemase_N"/>
</dbReference>
<evidence type="ECO:0000256" key="1">
    <source>
        <dbReference type="ARBA" id="ARBA00005323"/>
    </source>
</evidence>
<comment type="similarity">
    <text evidence="1">Belongs to the DSD1 family.</text>
</comment>
<dbReference type="InterPro" id="IPR029066">
    <property type="entry name" value="PLP-binding_barrel"/>
</dbReference>
<feature type="domain" description="D-serine dehydratase-like" evidence="3">
    <location>
        <begin position="298"/>
        <end position="385"/>
    </location>
</feature>
<evidence type="ECO:0000313" key="5">
    <source>
        <dbReference type="Proteomes" id="UP001521116"/>
    </source>
</evidence>
<keyword evidence="2" id="KW-0456">Lyase</keyword>
<reference evidence="4 5" key="1">
    <citation type="submission" date="2024-02" db="EMBL/GenBank/DDBJ databases">
        <title>De novo assembly and annotation of 12 fungi associated with fruit tree decline syndrome in Ontario, Canada.</title>
        <authorList>
            <person name="Sulman M."/>
            <person name="Ellouze W."/>
            <person name="Ilyukhin E."/>
        </authorList>
    </citation>
    <scope>NUCLEOTIDE SEQUENCE [LARGE SCALE GENOMIC DNA]</scope>
    <source>
        <strain evidence="4 5">M1-105</strain>
    </source>
</reference>
<organism evidence="4 5">
    <name type="scientific">Neofusicoccum ribis</name>
    <dbReference type="NCBI Taxonomy" id="45134"/>
    <lineage>
        <taxon>Eukaryota</taxon>
        <taxon>Fungi</taxon>
        <taxon>Dikarya</taxon>
        <taxon>Ascomycota</taxon>
        <taxon>Pezizomycotina</taxon>
        <taxon>Dothideomycetes</taxon>
        <taxon>Dothideomycetes incertae sedis</taxon>
        <taxon>Botryosphaeriales</taxon>
        <taxon>Botryosphaeriaceae</taxon>
        <taxon>Neofusicoccum</taxon>
    </lineage>
</organism>
<dbReference type="InterPro" id="IPR051466">
    <property type="entry name" value="D-amino_acid_metab_enzyme"/>
</dbReference>
<evidence type="ECO:0000256" key="2">
    <source>
        <dbReference type="ARBA" id="ARBA00023239"/>
    </source>
</evidence>
<dbReference type="Gene3D" id="3.20.20.10">
    <property type="entry name" value="Alanine racemase"/>
    <property type="match status" value="1"/>
</dbReference>
<keyword evidence="5" id="KW-1185">Reference proteome</keyword>
<dbReference type="SUPFAM" id="SSF51419">
    <property type="entry name" value="PLP-binding barrel"/>
    <property type="match status" value="1"/>
</dbReference>
<dbReference type="PANTHER" id="PTHR28004:SF2">
    <property type="entry name" value="D-SERINE DEHYDRATASE"/>
    <property type="match status" value="1"/>
</dbReference>
<proteinExistence type="inferred from homology"/>
<dbReference type="Pfam" id="PF01168">
    <property type="entry name" value="Ala_racemase_N"/>
    <property type="match status" value="1"/>
</dbReference>
<protein>
    <recommendedName>
        <fullName evidence="3">D-serine dehydratase-like domain-containing protein</fullName>
    </recommendedName>
</protein>
<accession>A0ABR3SCY0</accession>
<dbReference type="SMART" id="SM01119">
    <property type="entry name" value="D-ser_dehydrat"/>
    <property type="match status" value="1"/>
</dbReference>
<dbReference type="Pfam" id="PF14031">
    <property type="entry name" value="D-ser_dehydrat"/>
    <property type="match status" value="1"/>
</dbReference>
<name>A0ABR3SCY0_9PEZI</name>
<sequence>MVDVAQDYLKSFIGRPAIDLPTPALVLSKPIIEKNCQKLHDDVKSLGIGFRPHVKTLKSEEVTRLMLGGVSKGCVASTLREIRGLIPLAKEGLVEDNQHQHPSQQVLYGLPIRPSALPELVTLSQHMKILLMLDHPSQITALEAYAASYAANAANAAAAPPPWRVFIKIDMGTHRAGIPLASPTLRALISAAEASPATQIHGFYCHAGHSYAARTPDAAAAVLRDEVGAAAAAARLLSPAADDEPLVVSFGSTPTAHVVAALATELPPRLRLELHAGNFPANDLQQLATGCVAETDQAVRVLAEVCSVYGERNEALVNAGVIALAREPGPLPGFGRVVGRPEWNVGRLSQEHGILVSEKEAQGGAGKVEDVFEVGEKHPLYESSKSMSVLHFPCSLRGYLAYSAINSTTLAPSAGSHPNAPEIPDQEMPMITDEEAPCLNTTPAFLPCLVTVGWLNVEAQPKLFFSSLEQLMVADAVFPLMLSVGIPHSTLGLPQNKDMSSQVEQPTSLAEYDKTKAAKFDSRQFIADD</sequence>
<evidence type="ECO:0000259" key="3">
    <source>
        <dbReference type="SMART" id="SM01119"/>
    </source>
</evidence>
<comment type="caution">
    <text evidence="4">The sequence shown here is derived from an EMBL/GenBank/DDBJ whole genome shotgun (WGS) entry which is preliminary data.</text>
</comment>
<evidence type="ECO:0000313" key="4">
    <source>
        <dbReference type="EMBL" id="KAL1616971.1"/>
    </source>
</evidence>
<dbReference type="PANTHER" id="PTHR28004">
    <property type="entry name" value="ZGC:162816-RELATED"/>
    <property type="match status" value="1"/>
</dbReference>
<dbReference type="Gene3D" id="2.40.37.20">
    <property type="entry name" value="D-serine dehydratase-like domain"/>
    <property type="match status" value="1"/>
</dbReference>
<gene>
    <name evidence="4" type="ORF">SLS56_011191</name>
</gene>
<dbReference type="InterPro" id="IPR042208">
    <property type="entry name" value="D-ser_dehydrat-like_sf"/>
</dbReference>
<dbReference type="EMBL" id="JAJVDC020000246">
    <property type="protein sequence ID" value="KAL1616971.1"/>
    <property type="molecule type" value="Genomic_DNA"/>
</dbReference>
<dbReference type="Proteomes" id="UP001521116">
    <property type="component" value="Unassembled WGS sequence"/>
</dbReference>